<dbReference type="InterPro" id="IPR013783">
    <property type="entry name" value="Ig-like_fold"/>
</dbReference>
<comment type="caution">
    <text evidence="4">The sequence shown here is derived from an EMBL/GenBank/DDBJ whole genome shotgun (WGS) entry which is preliminary data.</text>
</comment>
<dbReference type="SUPFAM" id="SSF49265">
    <property type="entry name" value="Fibronectin type III"/>
    <property type="match status" value="1"/>
</dbReference>
<gene>
    <name evidence="4" type="ORF">ACFQMJ_06450</name>
</gene>
<feature type="region of interest" description="Disordered" evidence="1">
    <location>
        <begin position="745"/>
        <end position="769"/>
    </location>
</feature>
<sequence>MNNKLVVRKYSESTWEYVGSSNGISAGIADCISLFLYSGTPYVAYYDETLRQVIAKRYNGSTLTWDTLGSLGYVDNSVSSYNIALEVYEGTPYVAYQDSDYKATVRSLNGDDWDVVGQAGFSADRALTVSMSVYGGDPYVVYQDYKSDKATVMKFDGSAWNPLGQAGFSDGSALNTKIKVYNGIPYVAYLDQANGGRATVKRFDGNVWENVGQAGFSQGGVTYLSLDINNGVPYVAYDDGGNNKKATVKMFDGNAWADVGQTAISQSQSSYLSLSAGGGMLYAAYRDMWNDYKATIMAYPIHGIDGFADQTLAELEFGYDSGSRETKTITVKRAGAGDLNNLSVRISGGSSDSFALTQPIDRTLNDSLPTTTFTIRANEGLAVGTYEATVAVEADNMAPRYFKISQTVMPRQADAPTAVPAGGGILFGETVALTTATPGATIRYTTDGSAPTASSAAYTGPIPITAHTTIKAIALKAGTRDSEVMTEFYTAAAASPAASPTGGEVLSGTTVTLTTETPGASIAYCTRTGSDPTLECAAYTGPIRITDETTIQATARKDGIEESAMMSERYTIRPQAAAPVAVPSGGVIVPGTFVVLSTAAPGATIYYTTDGSYPTASSAIYAEPIPITAETTIKAIAAAPGIADSEVMSERYTLMTPAAAPFNLTARAVDRSVALSWDDSAAAGSVTYSVYRYAGLTAPADPGLWELVQSNIEDRAYTVTGLTNGTSYSFAVTAFNAGGTSEFSDSTAATPAASSSGSGGSPSGGGWIPAEPALSEAAADFGGIFRIMAGNYSADRMPELSVNQAEAPAAEPGLWRITAGYEVVDSSKLLDNVNSTAAVYLRLNADSRLPEGYEPRLFLFDKRKREWIDLGGERQNGYLKARSDRLGIFAGFLVRDKETATDAGFVDIDRHWAAPWIELGSALGLTGGYPDRSFRPQKLVNRLEFTSMLLRLTSRELSDAEGRRVGAEQRFSDWSDMPDWGAEYALAALEAGIVQGYPDGTFRPHATLTRAEMIAMMQRTMRLPEADPALLEDYRDKDEVPEWAVSAMAALLEAKYVQGSGAGNLEPLTPATRAEVIKILTEAYLETLRR</sequence>
<dbReference type="Proteomes" id="UP001596378">
    <property type="component" value="Unassembled WGS sequence"/>
</dbReference>
<name>A0ABW2F4N6_9BACL</name>
<dbReference type="CDD" id="cd00063">
    <property type="entry name" value="FN3"/>
    <property type="match status" value="1"/>
</dbReference>
<feature type="compositionally biased region" description="Gly residues" evidence="1">
    <location>
        <begin position="757"/>
        <end position="767"/>
    </location>
</feature>
<feature type="domain" description="SLH" evidence="3">
    <location>
        <begin position="1032"/>
        <end position="1090"/>
    </location>
</feature>
<dbReference type="InterPro" id="IPR003961">
    <property type="entry name" value="FN3_dom"/>
</dbReference>
<dbReference type="InterPro" id="IPR059177">
    <property type="entry name" value="GH29D-like_dom"/>
</dbReference>
<evidence type="ECO:0000259" key="3">
    <source>
        <dbReference type="PROSITE" id="PS51272"/>
    </source>
</evidence>
<dbReference type="PANTHER" id="PTHR43308">
    <property type="entry name" value="OUTER MEMBRANE PROTEIN ALPHA-RELATED"/>
    <property type="match status" value="1"/>
</dbReference>
<dbReference type="Pfam" id="PF00041">
    <property type="entry name" value="fn3"/>
    <property type="match status" value="1"/>
</dbReference>
<dbReference type="PROSITE" id="PS50853">
    <property type="entry name" value="FN3"/>
    <property type="match status" value="1"/>
</dbReference>
<dbReference type="PROSITE" id="PS51272">
    <property type="entry name" value="SLH"/>
    <property type="match status" value="3"/>
</dbReference>
<dbReference type="Pfam" id="PF13290">
    <property type="entry name" value="CHB_HEX_C_1"/>
    <property type="match status" value="3"/>
</dbReference>
<evidence type="ECO:0000313" key="5">
    <source>
        <dbReference type="Proteomes" id="UP001596378"/>
    </source>
</evidence>
<dbReference type="EMBL" id="JBHTAI010000003">
    <property type="protein sequence ID" value="MFC7148175.1"/>
    <property type="molecule type" value="Genomic_DNA"/>
</dbReference>
<keyword evidence="5" id="KW-1185">Reference proteome</keyword>
<evidence type="ECO:0000259" key="2">
    <source>
        <dbReference type="PROSITE" id="PS50853"/>
    </source>
</evidence>
<dbReference type="SMART" id="SM00060">
    <property type="entry name" value="FN3"/>
    <property type="match status" value="1"/>
</dbReference>
<dbReference type="PANTHER" id="PTHR43308:SF5">
    <property type="entry name" value="S-LAYER PROTEIN _ PEPTIDOGLYCAN ENDO-BETA-N-ACETYLGLUCOSAMINIDASE"/>
    <property type="match status" value="1"/>
</dbReference>
<organism evidence="4 5">
    <name type="scientific">Cohnella cellulosilytica</name>
    <dbReference type="NCBI Taxonomy" id="986710"/>
    <lineage>
        <taxon>Bacteria</taxon>
        <taxon>Bacillati</taxon>
        <taxon>Bacillota</taxon>
        <taxon>Bacilli</taxon>
        <taxon>Bacillales</taxon>
        <taxon>Paenibacillaceae</taxon>
        <taxon>Cohnella</taxon>
    </lineage>
</organism>
<dbReference type="Pfam" id="PF00395">
    <property type="entry name" value="SLH"/>
    <property type="match status" value="3"/>
</dbReference>
<dbReference type="SUPFAM" id="SSF89372">
    <property type="entry name" value="Fucose-specific lectin"/>
    <property type="match status" value="1"/>
</dbReference>
<proteinExistence type="predicted"/>
<feature type="domain" description="SLH" evidence="3">
    <location>
        <begin position="900"/>
        <end position="963"/>
    </location>
</feature>
<reference evidence="5" key="1">
    <citation type="journal article" date="2019" name="Int. J. Syst. Evol. Microbiol.">
        <title>The Global Catalogue of Microorganisms (GCM) 10K type strain sequencing project: providing services to taxonomists for standard genome sequencing and annotation.</title>
        <authorList>
            <consortium name="The Broad Institute Genomics Platform"/>
            <consortium name="The Broad Institute Genome Sequencing Center for Infectious Disease"/>
            <person name="Wu L."/>
            <person name="Ma J."/>
        </authorList>
    </citation>
    <scope>NUCLEOTIDE SEQUENCE [LARGE SCALE GENOMIC DNA]</scope>
    <source>
        <strain evidence="5">KCTC 12907</strain>
    </source>
</reference>
<dbReference type="InterPro" id="IPR051465">
    <property type="entry name" value="Cell_Envelope_Struct_Comp"/>
</dbReference>
<evidence type="ECO:0000256" key="1">
    <source>
        <dbReference type="SAM" id="MobiDB-lite"/>
    </source>
</evidence>
<feature type="compositionally biased region" description="Low complexity" evidence="1">
    <location>
        <begin position="746"/>
        <end position="756"/>
    </location>
</feature>
<dbReference type="InterPro" id="IPR036116">
    <property type="entry name" value="FN3_sf"/>
</dbReference>
<accession>A0ABW2F4N6</accession>
<feature type="domain" description="Fibronectin type-III" evidence="2">
    <location>
        <begin position="660"/>
        <end position="755"/>
    </location>
</feature>
<dbReference type="Gene3D" id="2.60.40.10">
    <property type="entry name" value="Immunoglobulins"/>
    <property type="match status" value="1"/>
</dbReference>
<protein>
    <submittedName>
        <fullName evidence="4">Chitobiase/beta-hexosaminidase C-terminal domain-containing protein</fullName>
    </submittedName>
</protein>
<evidence type="ECO:0000313" key="4">
    <source>
        <dbReference type="EMBL" id="MFC7148175.1"/>
    </source>
</evidence>
<feature type="domain" description="SLH" evidence="3">
    <location>
        <begin position="968"/>
        <end position="1031"/>
    </location>
</feature>
<dbReference type="InterPro" id="IPR001119">
    <property type="entry name" value="SLH_dom"/>
</dbReference>